<keyword evidence="2" id="KW-1185">Reference proteome</keyword>
<protein>
    <submittedName>
        <fullName evidence="1">Tail protein</fullName>
    </submittedName>
</protein>
<evidence type="ECO:0000313" key="2">
    <source>
        <dbReference type="Proteomes" id="UP000030437"/>
    </source>
</evidence>
<dbReference type="Proteomes" id="UP000030437">
    <property type="component" value="Unassembled WGS sequence"/>
</dbReference>
<dbReference type="EMBL" id="JPVP01000040">
    <property type="protein sequence ID" value="KGR88400.1"/>
    <property type="molecule type" value="Genomic_DNA"/>
</dbReference>
<sequence length="196" mass="21438">MPTSTVIEEFDAMRITNASVQFKKKGTQQPGQKFGAIGTISGDTESKTITKVEEGVETKKKVIPQKMNLSISAHIPVAVAREYFGLSNEGLKPGIYSYGSDSLGTDFVLTADVIDDFEDVKKLIAFPNASNSGGYTLNIENGQEEVALLEMSVTALVDDNKKFYYEAFVDELEDATIAEKWHTNFTPELVAVPDTP</sequence>
<dbReference type="eggNOG" id="ENOG5031SE4">
    <property type="taxonomic scope" value="Bacteria"/>
</dbReference>
<dbReference type="AlphaFoldDB" id="A0A0A3IY79"/>
<reference evidence="1 2" key="1">
    <citation type="submission" date="2014-02" db="EMBL/GenBank/DDBJ databases">
        <title>Draft genome sequence of Lysinibacillus odysseyi NBRC 100172.</title>
        <authorList>
            <person name="Zhang F."/>
            <person name="Wang G."/>
            <person name="Zhang L."/>
        </authorList>
    </citation>
    <scope>NUCLEOTIDE SEQUENCE [LARGE SCALE GENOMIC DNA]</scope>
    <source>
        <strain evidence="1 2">NBRC 100172</strain>
    </source>
</reference>
<organism evidence="1 2">
    <name type="scientific">Lysinibacillus odysseyi 34hs-1 = NBRC 100172</name>
    <dbReference type="NCBI Taxonomy" id="1220589"/>
    <lineage>
        <taxon>Bacteria</taxon>
        <taxon>Bacillati</taxon>
        <taxon>Bacillota</taxon>
        <taxon>Bacilli</taxon>
        <taxon>Bacillales</taxon>
        <taxon>Bacillaceae</taxon>
        <taxon>Lysinibacillus</taxon>
    </lineage>
</organism>
<gene>
    <name evidence="1" type="ORF">CD32_01695</name>
</gene>
<comment type="caution">
    <text evidence="1">The sequence shown here is derived from an EMBL/GenBank/DDBJ whole genome shotgun (WGS) entry which is preliminary data.</text>
</comment>
<name>A0A0A3IY79_9BACI</name>
<accession>A0A0A3IY79</accession>
<dbReference type="STRING" id="1220589.CD32_01695"/>
<evidence type="ECO:0000313" key="1">
    <source>
        <dbReference type="EMBL" id="KGR88400.1"/>
    </source>
</evidence>
<proteinExistence type="predicted"/>
<dbReference type="OrthoDB" id="2863311at2"/>
<dbReference type="RefSeq" id="WP_036150481.1">
    <property type="nucleotide sequence ID" value="NZ_AVCX01000023.1"/>
</dbReference>